<dbReference type="Proteomes" id="UP000321574">
    <property type="component" value="Unassembled WGS sequence"/>
</dbReference>
<sequence>MSEQKLDPTVLAFKTFINNHPKLITEIRKNGRSWQEYYEKWLLLGEDDSFWDTYKESDEDSESKSESGGKKAELFSQIVKLTNQIDFDRVQNQVSQLNETLSTVQELINQYKKSKNPTPKERPNHLFHLFRD</sequence>
<organism evidence="2 3">
    <name type="scientific">Cerasibacillus terrae</name>
    <dbReference type="NCBI Taxonomy" id="2498845"/>
    <lineage>
        <taxon>Bacteria</taxon>
        <taxon>Bacillati</taxon>
        <taxon>Bacillota</taxon>
        <taxon>Bacilli</taxon>
        <taxon>Bacillales</taxon>
        <taxon>Bacillaceae</taxon>
        <taxon>Cerasibacillus</taxon>
    </lineage>
</organism>
<gene>
    <name evidence="2" type="ORF">FHP05_00745</name>
</gene>
<dbReference type="Pfam" id="PF14071">
    <property type="entry name" value="YlbD_coat"/>
    <property type="match status" value="1"/>
</dbReference>
<evidence type="ECO:0008006" key="4">
    <source>
        <dbReference type="Google" id="ProtNLM"/>
    </source>
</evidence>
<evidence type="ECO:0000256" key="1">
    <source>
        <dbReference type="SAM" id="Coils"/>
    </source>
</evidence>
<dbReference type="OrthoDB" id="1655540at2"/>
<name>A0A5C8P2R4_9BACI</name>
<reference evidence="2 3" key="1">
    <citation type="submission" date="2019-06" db="EMBL/GenBank/DDBJ databases">
        <title>Cerasibacillus sp. nov., isolated from maize field.</title>
        <authorList>
            <person name="Lin S.-Y."/>
            <person name="Tsai C.-F."/>
            <person name="Young C.-C."/>
        </authorList>
    </citation>
    <scope>NUCLEOTIDE SEQUENCE [LARGE SCALE GENOMIC DNA]</scope>
    <source>
        <strain evidence="2 3">CC-CFT480</strain>
    </source>
</reference>
<dbReference type="EMBL" id="VDUW01000001">
    <property type="protein sequence ID" value="TXL67577.1"/>
    <property type="molecule type" value="Genomic_DNA"/>
</dbReference>
<dbReference type="AlphaFoldDB" id="A0A5C8P2R4"/>
<dbReference type="InterPro" id="IPR025953">
    <property type="entry name" value="YlbD_coat"/>
</dbReference>
<comment type="caution">
    <text evidence="2">The sequence shown here is derived from an EMBL/GenBank/DDBJ whole genome shotgun (WGS) entry which is preliminary data.</text>
</comment>
<evidence type="ECO:0000313" key="3">
    <source>
        <dbReference type="Proteomes" id="UP000321574"/>
    </source>
</evidence>
<proteinExistence type="predicted"/>
<feature type="coiled-coil region" evidence="1">
    <location>
        <begin position="87"/>
        <end position="114"/>
    </location>
</feature>
<keyword evidence="1" id="KW-0175">Coiled coil</keyword>
<dbReference type="RefSeq" id="WP_147665122.1">
    <property type="nucleotide sequence ID" value="NZ_VDUW01000001.1"/>
</dbReference>
<keyword evidence="3" id="KW-1185">Reference proteome</keyword>
<accession>A0A5C8P2R4</accession>
<evidence type="ECO:0000313" key="2">
    <source>
        <dbReference type="EMBL" id="TXL67577.1"/>
    </source>
</evidence>
<protein>
    <recommendedName>
        <fullName evidence="4">Cytosolic protein</fullName>
    </recommendedName>
</protein>